<keyword evidence="7" id="KW-1185">Reference proteome</keyword>
<protein>
    <submittedName>
        <fullName evidence="6">LrgB family protein</fullName>
    </submittedName>
</protein>
<feature type="transmembrane region" description="Helical" evidence="5">
    <location>
        <begin position="154"/>
        <end position="180"/>
    </location>
</feature>
<feature type="transmembrane region" description="Helical" evidence="5">
    <location>
        <begin position="48"/>
        <end position="69"/>
    </location>
</feature>
<keyword evidence="3 5" id="KW-1133">Transmembrane helix</keyword>
<dbReference type="RefSeq" id="WP_348391796.1">
    <property type="nucleotide sequence ID" value="NZ_CP134145.1"/>
</dbReference>
<dbReference type="PANTHER" id="PTHR30249">
    <property type="entry name" value="PUTATIVE SEROTONIN TRANSPORTER"/>
    <property type="match status" value="1"/>
</dbReference>
<comment type="subcellular location">
    <subcellularLocation>
        <location evidence="1">Membrane</location>
        <topology evidence="1">Multi-pass membrane protein</topology>
    </subcellularLocation>
</comment>
<feature type="transmembrane region" description="Helical" evidence="5">
    <location>
        <begin position="101"/>
        <end position="124"/>
    </location>
</feature>
<evidence type="ECO:0000256" key="2">
    <source>
        <dbReference type="ARBA" id="ARBA00022692"/>
    </source>
</evidence>
<reference evidence="7" key="1">
    <citation type="submission" date="2023-09" db="EMBL/GenBank/DDBJ databases">
        <authorList>
            <person name="Li S."/>
            <person name="Li X."/>
            <person name="Zhang C."/>
            <person name="Zhao Z."/>
        </authorList>
    </citation>
    <scope>NUCLEOTIDE SEQUENCE [LARGE SCALE GENOMIC DNA]</scope>
    <source>
        <strain evidence="7">SQ149</strain>
    </source>
</reference>
<dbReference type="InterPro" id="IPR007300">
    <property type="entry name" value="CidB/LrgB"/>
</dbReference>
<evidence type="ECO:0000256" key="4">
    <source>
        <dbReference type="ARBA" id="ARBA00023136"/>
    </source>
</evidence>
<feature type="transmembrane region" description="Helical" evidence="5">
    <location>
        <begin position="75"/>
        <end position="92"/>
    </location>
</feature>
<sequence length="243" mass="25606">MTFNEKLSAIWLMIQASPLTGIILTLLAYVLAMYLYKKSNYKPILSPFITCMVVVVSVLLITGISYQDYFAGGKFIHFLLGPATVALAVPLYHQLHRIKQLLIPILITLIASVFIGALSAIGIADLFGASLATQISLAPKSVTTPVAMGISEQIGGIVSLSAGLAATTGVLGGVIGLKIFSLVGVKDDRFRGFAMGLTSHGLGTAVAFKESNTMGAFSGLGMALASFTTAFMLPWLLSFLAII</sequence>
<organism evidence="6 7">
    <name type="scientific">Thalassotalea psychrophila</name>
    <dbReference type="NCBI Taxonomy" id="3065647"/>
    <lineage>
        <taxon>Bacteria</taxon>
        <taxon>Pseudomonadati</taxon>
        <taxon>Pseudomonadota</taxon>
        <taxon>Gammaproteobacteria</taxon>
        <taxon>Alteromonadales</taxon>
        <taxon>Colwelliaceae</taxon>
        <taxon>Thalassotalea</taxon>
    </lineage>
</organism>
<gene>
    <name evidence="6" type="ORF">RGQ13_01495</name>
</gene>
<evidence type="ECO:0000256" key="3">
    <source>
        <dbReference type="ARBA" id="ARBA00022989"/>
    </source>
</evidence>
<feature type="transmembrane region" description="Helical" evidence="5">
    <location>
        <begin position="220"/>
        <end position="242"/>
    </location>
</feature>
<name>A0ABY9TY17_9GAMM</name>
<keyword evidence="4 5" id="KW-0472">Membrane</keyword>
<proteinExistence type="predicted"/>
<evidence type="ECO:0000313" key="6">
    <source>
        <dbReference type="EMBL" id="WNC72680.1"/>
    </source>
</evidence>
<keyword evidence="2 5" id="KW-0812">Transmembrane</keyword>
<feature type="transmembrane region" description="Helical" evidence="5">
    <location>
        <begin position="12"/>
        <end position="36"/>
    </location>
</feature>
<evidence type="ECO:0000313" key="7">
    <source>
        <dbReference type="Proteomes" id="UP001258994"/>
    </source>
</evidence>
<evidence type="ECO:0000256" key="5">
    <source>
        <dbReference type="SAM" id="Phobius"/>
    </source>
</evidence>
<dbReference type="EMBL" id="CP134145">
    <property type="protein sequence ID" value="WNC72680.1"/>
    <property type="molecule type" value="Genomic_DNA"/>
</dbReference>
<evidence type="ECO:0000256" key="1">
    <source>
        <dbReference type="ARBA" id="ARBA00004141"/>
    </source>
</evidence>
<accession>A0ABY9TY17</accession>
<dbReference type="Pfam" id="PF04172">
    <property type="entry name" value="LrgB"/>
    <property type="match status" value="1"/>
</dbReference>
<dbReference type="Proteomes" id="UP001258994">
    <property type="component" value="Chromosome"/>
</dbReference>
<dbReference type="PANTHER" id="PTHR30249:SF0">
    <property type="entry name" value="PLASTIDAL GLYCOLATE_GLYCERATE TRANSLOCATOR 1, CHLOROPLASTIC"/>
    <property type="match status" value="1"/>
</dbReference>